<protein>
    <submittedName>
        <fullName evidence="6">Uncharacterized protein</fullName>
    </submittedName>
</protein>
<name>A0AA88YMI9_PINIB</name>
<dbReference type="EMBL" id="VSWD01000001">
    <property type="protein sequence ID" value="KAK3108703.1"/>
    <property type="molecule type" value="Genomic_DNA"/>
</dbReference>
<dbReference type="InterPro" id="IPR036259">
    <property type="entry name" value="MFS_trans_sf"/>
</dbReference>
<gene>
    <name evidence="6" type="ORF">FSP39_013732</name>
</gene>
<feature type="transmembrane region" description="Helical" evidence="5">
    <location>
        <begin position="272"/>
        <end position="290"/>
    </location>
</feature>
<evidence type="ECO:0000256" key="3">
    <source>
        <dbReference type="ARBA" id="ARBA00023136"/>
    </source>
</evidence>
<organism evidence="6 7">
    <name type="scientific">Pinctada imbricata</name>
    <name type="common">Atlantic pearl-oyster</name>
    <name type="synonym">Pinctada martensii</name>
    <dbReference type="NCBI Taxonomy" id="66713"/>
    <lineage>
        <taxon>Eukaryota</taxon>
        <taxon>Metazoa</taxon>
        <taxon>Spiralia</taxon>
        <taxon>Lophotrochozoa</taxon>
        <taxon>Mollusca</taxon>
        <taxon>Bivalvia</taxon>
        <taxon>Autobranchia</taxon>
        <taxon>Pteriomorphia</taxon>
        <taxon>Pterioida</taxon>
        <taxon>Pterioidea</taxon>
        <taxon>Pteriidae</taxon>
        <taxon>Pinctada</taxon>
    </lineage>
</organism>
<feature type="transmembrane region" description="Helical" evidence="5">
    <location>
        <begin position="214"/>
        <end position="233"/>
    </location>
</feature>
<evidence type="ECO:0000313" key="6">
    <source>
        <dbReference type="EMBL" id="KAK3108703.1"/>
    </source>
</evidence>
<dbReference type="Proteomes" id="UP001186944">
    <property type="component" value="Unassembled WGS sequence"/>
</dbReference>
<dbReference type="PANTHER" id="PTHR23121">
    <property type="entry name" value="SODIUM-DEPENDENT GLUCOSE TRANSPORTER 1"/>
    <property type="match status" value="1"/>
</dbReference>
<reference evidence="6" key="1">
    <citation type="submission" date="2019-08" db="EMBL/GenBank/DDBJ databases">
        <title>The improved chromosome-level genome for the pearl oyster Pinctada fucata martensii using PacBio sequencing and Hi-C.</title>
        <authorList>
            <person name="Zheng Z."/>
        </authorList>
    </citation>
    <scope>NUCLEOTIDE SEQUENCE</scope>
    <source>
        <strain evidence="6">ZZ-2019</strain>
        <tissue evidence="6">Adductor muscle</tissue>
    </source>
</reference>
<dbReference type="AlphaFoldDB" id="A0AA88YMI9"/>
<keyword evidence="7" id="KW-1185">Reference proteome</keyword>
<dbReference type="InterPro" id="IPR011701">
    <property type="entry name" value="MFS"/>
</dbReference>
<evidence type="ECO:0000256" key="5">
    <source>
        <dbReference type="SAM" id="Phobius"/>
    </source>
</evidence>
<dbReference type="Gene3D" id="1.20.1250.20">
    <property type="entry name" value="MFS general substrate transporter like domains"/>
    <property type="match status" value="2"/>
</dbReference>
<sequence>MGTNATEKDFKDVQKGPTTVQKVVKTLVLIGAWACIGLNLEITGPTLKDLKLRANTNYEEISRAVSGRSIGFFIGAALGGFLVDKLDRYLDLMIAICLDLMGIFAVIAPHSPYVELMWFLFVMQGTFEGIINIAGQKLILELWREKASSPMHALHLGFGIGSFIVPQIANPFLAVPEYIDLRNTTNASLVGDITTTSLPELTTTVYVKESRIEWPFLIVGIIAVAESLLFHYYQFFGKNSRNPEIANVEKPSEAKSLKEIIDPATCASGNRIFGLGIFVLLFLYFFQAVGGERIYGKFIRAFAIDHLGMDGDEASLLNTEFWISFSAGRFLGFILAICIPIRILIVLECTGGLISAVLLNIFARDNSLALWILTVPMGIFIAPCFPSGVGWGDYHVKMTGFGITFLLLGGALGGVSYMWVIGHFYDSNGPLTLFYMLIAYSVLLCLFAFLLNIISCGKGNRFKEEENELEVVPGKDEKKFDSITGPPDYSSVVPPDGQNSKL</sequence>
<feature type="transmembrane region" description="Helical" evidence="5">
    <location>
        <begin position="90"/>
        <end position="110"/>
    </location>
</feature>
<evidence type="ECO:0000256" key="4">
    <source>
        <dbReference type="SAM" id="MobiDB-lite"/>
    </source>
</evidence>
<feature type="transmembrane region" description="Helical" evidence="5">
    <location>
        <begin position="433"/>
        <end position="454"/>
    </location>
</feature>
<feature type="transmembrane region" description="Helical" evidence="5">
    <location>
        <begin position="401"/>
        <end position="421"/>
    </location>
</feature>
<keyword evidence="1 5" id="KW-0812">Transmembrane</keyword>
<feature type="region of interest" description="Disordered" evidence="4">
    <location>
        <begin position="473"/>
        <end position="502"/>
    </location>
</feature>
<evidence type="ECO:0000256" key="2">
    <source>
        <dbReference type="ARBA" id="ARBA00022989"/>
    </source>
</evidence>
<keyword evidence="3 5" id="KW-0472">Membrane</keyword>
<comment type="caution">
    <text evidence="6">The sequence shown here is derived from an EMBL/GenBank/DDBJ whole genome shotgun (WGS) entry which is preliminary data.</text>
</comment>
<dbReference type="PANTHER" id="PTHR23121:SF9">
    <property type="entry name" value="SODIUM-DEPENDENT GLUCOSE TRANSPORTER 1"/>
    <property type="match status" value="1"/>
</dbReference>
<feature type="transmembrane region" description="Helical" evidence="5">
    <location>
        <begin position="368"/>
        <end position="389"/>
    </location>
</feature>
<feature type="transmembrane region" description="Helical" evidence="5">
    <location>
        <begin position="330"/>
        <end position="362"/>
    </location>
</feature>
<evidence type="ECO:0000256" key="1">
    <source>
        <dbReference type="ARBA" id="ARBA00022692"/>
    </source>
</evidence>
<evidence type="ECO:0000313" key="7">
    <source>
        <dbReference type="Proteomes" id="UP001186944"/>
    </source>
</evidence>
<dbReference type="Pfam" id="PF07690">
    <property type="entry name" value="MFS_1"/>
    <property type="match status" value="1"/>
</dbReference>
<feature type="transmembrane region" description="Helical" evidence="5">
    <location>
        <begin position="65"/>
        <end position="83"/>
    </location>
</feature>
<proteinExistence type="predicted"/>
<dbReference type="GO" id="GO:0022857">
    <property type="term" value="F:transmembrane transporter activity"/>
    <property type="evidence" value="ECO:0007669"/>
    <property type="project" value="InterPro"/>
</dbReference>
<keyword evidence="2 5" id="KW-1133">Transmembrane helix</keyword>
<dbReference type="SUPFAM" id="SSF103473">
    <property type="entry name" value="MFS general substrate transporter"/>
    <property type="match status" value="1"/>
</dbReference>
<accession>A0AA88YMI9</accession>